<dbReference type="InterPro" id="IPR003660">
    <property type="entry name" value="HAMP_dom"/>
</dbReference>
<dbReference type="InterPro" id="IPR029151">
    <property type="entry name" value="Sensor-like_sf"/>
</dbReference>
<evidence type="ECO:0000256" key="4">
    <source>
        <dbReference type="ARBA" id="ARBA00022989"/>
    </source>
</evidence>
<dbReference type="SUPFAM" id="SSF58104">
    <property type="entry name" value="Methyl-accepting chemotaxis protein (MCP) signaling domain"/>
    <property type="match status" value="1"/>
</dbReference>
<gene>
    <name evidence="12" type="ORF">DW264_04670</name>
</gene>
<evidence type="ECO:0000313" key="12">
    <source>
        <dbReference type="EMBL" id="RHG29493.1"/>
    </source>
</evidence>
<dbReference type="PANTHER" id="PTHR32089">
    <property type="entry name" value="METHYL-ACCEPTING CHEMOTAXIS PROTEIN MCPB"/>
    <property type="match status" value="1"/>
</dbReference>
<dbReference type="PROSITE" id="PS50111">
    <property type="entry name" value="CHEMOTAXIS_TRANSDUC_2"/>
    <property type="match status" value="1"/>
</dbReference>
<dbReference type="Gene3D" id="1.10.287.950">
    <property type="entry name" value="Methyl-accepting chemotaxis protein"/>
    <property type="match status" value="1"/>
</dbReference>
<evidence type="ECO:0000256" key="6">
    <source>
        <dbReference type="ARBA" id="ARBA00023224"/>
    </source>
</evidence>
<dbReference type="GO" id="GO:0005886">
    <property type="term" value="C:plasma membrane"/>
    <property type="evidence" value="ECO:0007669"/>
    <property type="project" value="UniProtKB-SubCell"/>
</dbReference>
<dbReference type="Proteomes" id="UP000284051">
    <property type="component" value="Unassembled WGS sequence"/>
</dbReference>
<feature type="transmembrane region" description="Helical" evidence="9">
    <location>
        <begin position="185"/>
        <end position="208"/>
    </location>
</feature>
<evidence type="ECO:0000256" key="3">
    <source>
        <dbReference type="ARBA" id="ARBA00022692"/>
    </source>
</evidence>
<dbReference type="CDD" id="cd06225">
    <property type="entry name" value="HAMP"/>
    <property type="match status" value="1"/>
</dbReference>
<dbReference type="InterPro" id="IPR004089">
    <property type="entry name" value="MCPsignal_dom"/>
</dbReference>
<keyword evidence="6 8" id="KW-0807">Transducer</keyword>
<dbReference type="AlphaFoldDB" id="A0A3R6DP90"/>
<feature type="domain" description="Methyl-accepting transducer" evidence="10">
    <location>
        <begin position="283"/>
        <end position="519"/>
    </location>
</feature>
<dbReference type="PROSITE" id="PS50885">
    <property type="entry name" value="HAMP"/>
    <property type="match status" value="1"/>
</dbReference>
<comment type="similarity">
    <text evidence="7">Belongs to the methyl-accepting chemotaxis (MCP) protein family.</text>
</comment>
<evidence type="ECO:0000259" key="11">
    <source>
        <dbReference type="PROSITE" id="PS50885"/>
    </source>
</evidence>
<evidence type="ECO:0000256" key="7">
    <source>
        <dbReference type="ARBA" id="ARBA00029447"/>
    </source>
</evidence>
<dbReference type="Pfam" id="PF00015">
    <property type="entry name" value="MCPsignal"/>
    <property type="match status" value="1"/>
</dbReference>
<keyword evidence="5 9" id="KW-0472">Membrane</keyword>
<evidence type="ECO:0000256" key="2">
    <source>
        <dbReference type="ARBA" id="ARBA00022475"/>
    </source>
</evidence>
<dbReference type="SMART" id="SM00283">
    <property type="entry name" value="MA"/>
    <property type="match status" value="1"/>
</dbReference>
<keyword evidence="2" id="KW-1003">Cell membrane</keyword>
<dbReference type="RefSeq" id="WP_118772109.1">
    <property type="nucleotide sequence ID" value="NZ_QRID01000004.1"/>
</dbReference>
<evidence type="ECO:0000256" key="8">
    <source>
        <dbReference type="PROSITE-ProRule" id="PRU00284"/>
    </source>
</evidence>
<proteinExistence type="inferred from homology"/>
<comment type="subcellular location">
    <subcellularLocation>
        <location evidence="1">Cell membrane</location>
        <topology evidence="1">Multi-pass membrane protein</topology>
    </subcellularLocation>
</comment>
<organism evidence="12 13">
    <name type="scientific">Roseburia intestinalis</name>
    <dbReference type="NCBI Taxonomy" id="166486"/>
    <lineage>
        <taxon>Bacteria</taxon>
        <taxon>Bacillati</taxon>
        <taxon>Bacillota</taxon>
        <taxon>Clostridia</taxon>
        <taxon>Lachnospirales</taxon>
        <taxon>Lachnospiraceae</taxon>
        <taxon>Roseburia</taxon>
    </lineage>
</organism>
<dbReference type="EMBL" id="QRID01000004">
    <property type="protein sequence ID" value="RHG29493.1"/>
    <property type="molecule type" value="Genomic_DNA"/>
</dbReference>
<protein>
    <submittedName>
        <fullName evidence="12">Methyl-accepting chemotaxis protein</fullName>
    </submittedName>
</protein>
<keyword evidence="3 9" id="KW-0812">Transmembrane</keyword>
<evidence type="ECO:0000313" key="13">
    <source>
        <dbReference type="Proteomes" id="UP000284051"/>
    </source>
</evidence>
<feature type="domain" description="HAMP" evidence="11">
    <location>
        <begin position="209"/>
        <end position="264"/>
    </location>
</feature>
<evidence type="ECO:0000256" key="9">
    <source>
        <dbReference type="SAM" id="Phobius"/>
    </source>
</evidence>
<evidence type="ECO:0000256" key="5">
    <source>
        <dbReference type="ARBA" id="ARBA00023136"/>
    </source>
</evidence>
<dbReference type="InterPro" id="IPR033463">
    <property type="entry name" value="sCache_3"/>
</dbReference>
<name>A0A3R6DP90_9FIRM</name>
<dbReference type="GO" id="GO:0007165">
    <property type="term" value="P:signal transduction"/>
    <property type="evidence" value="ECO:0007669"/>
    <property type="project" value="UniProtKB-KW"/>
</dbReference>
<dbReference type="PANTHER" id="PTHR32089:SF112">
    <property type="entry name" value="LYSOZYME-LIKE PROTEIN-RELATED"/>
    <property type="match status" value="1"/>
</dbReference>
<accession>A0A3R6DP90</accession>
<evidence type="ECO:0000259" key="10">
    <source>
        <dbReference type="PROSITE" id="PS50111"/>
    </source>
</evidence>
<comment type="caution">
    <text evidence="12">The sequence shown here is derived from an EMBL/GenBank/DDBJ whole genome shotgun (WGS) entry which is preliminary data.</text>
</comment>
<keyword evidence="4 9" id="KW-1133">Transmembrane helix</keyword>
<dbReference type="Pfam" id="PF17202">
    <property type="entry name" value="sCache_3_3"/>
    <property type="match status" value="1"/>
</dbReference>
<evidence type="ECO:0000256" key="1">
    <source>
        <dbReference type="ARBA" id="ARBA00004651"/>
    </source>
</evidence>
<reference evidence="12 13" key="1">
    <citation type="submission" date="2018-08" db="EMBL/GenBank/DDBJ databases">
        <title>A genome reference for cultivated species of the human gut microbiota.</title>
        <authorList>
            <person name="Zou Y."/>
            <person name="Xue W."/>
            <person name="Luo G."/>
        </authorList>
    </citation>
    <scope>NUCLEOTIDE SEQUENCE [LARGE SCALE GENOMIC DNA]</scope>
    <source>
        <strain evidence="12 13">AM22-21LB</strain>
    </source>
</reference>
<dbReference type="SUPFAM" id="SSF103190">
    <property type="entry name" value="Sensory domain-like"/>
    <property type="match status" value="1"/>
</dbReference>
<sequence length="569" mass="61877">MMKLTIRKKVLFCSLIPLLLLGGIILLIASTIVKGAIIDQVENSLKGTAIATQAAYDQNAGTYLQTENGDIWKGSYNISQSENLVDTIKQESGMDVTFFYGSQRIMTSAVDKNGDRILGSPAGDKVVEKVLNGGEEYFSDNVSMDGTIYYGYYVPVYQKGDSGTPIGMVFAGAEKQEISHSVIQIINTIVAIVLVVLVICIIIVEISATSITRALKKGIANVQEVSAGHLDVEFDKKILGRKDEVGDLTKAIQHLQKELEKIIKGIKESTDMLMEASNTLEDTSHQTYDGMREVEATVDSITTGANLQAEDAKKASDNVKYMGNLIIETGRAADELNESADQMKQSSDAAVVTIDELKRISEEVKAAVATIAEQTKQTNISAQSIQKASQFISEIASQTNLLSLNASIEAARVGEAGKGFAVVASEIQKLAEQSDTASGNIGEIVNTLIGNSQRVVETMGKTQEIIEKQNMHIESTEQMVNGVMGEIDASIERIRQIETRTKKLESARTEIIDVIDSLSEIAQQNVEGTTQTSSSITEITDSFQNIKDSTENLRNMADMLAHNIRHFDI</sequence>